<dbReference type="AlphaFoldDB" id="A0A3B0ZN96"/>
<dbReference type="PIRSF" id="PIRSF026508">
    <property type="entry name" value="TelA"/>
    <property type="match status" value="1"/>
</dbReference>
<name>A0A3B0ZN96_9ZZZZ</name>
<feature type="coiled-coil region" evidence="1">
    <location>
        <begin position="272"/>
        <end position="307"/>
    </location>
</feature>
<evidence type="ECO:0000256" key="1">
    <source>
        <dbReference type="SAM" id="Coils"/>
    </source>
</evidence>
<sequence>MSIEKNTDLKPGIDSASFYNSERAITESENDKINELVGQITLNDTNSIIFFGSKAQERLTTISDKMLEGVRNKDSGSAGDALNDMISLLRGFDAGGLDESGFFARLFDRTKPIVKFLQRYETVRQQIDHITDNLEQHKTQLLTDVVSLDRLYTANLEYFHDLELYITAGNKKLDDLDQNTIPALEHTTKQSDNVIKAQELSDLRSARNNLERRVHDLQLTRQVTLQSLPSIRIVQENDKGLVTKINSTLVNTVPLWRQQLATGLTIFHSSEAAKALKNANDLTNELLQKNAEMLKDANAEARQQSERGVFDIDVIHQANKTLIDTIEESLQIADEGQRLRNEAVTKLQACEAELKKTLSAANSKSFMK</sequence>
<dbReference type="PANTHER" id="PTHR38432:SF1">
    <property type="entry name" value="TELA-LIKE PROTEIN SAOUHSC_01408"/>
    <property type="match status" value="1"/>
</dbReference>
<protein>
    <submittedName>
        <fullName evidence="2">Tellurite resistance protein</fullName>
    </submittedName>
</protein>
<dbReference type="Pfam" id="PF05816">
    <property type="entry name" value="TelA"/>
    <property type="match status" value="1"/>
</dbReference>
<proteinExistence type="predicted"/>
<gene>
    <name evidence="2" type="ORF">MNBD_GAMMA16-1438</name>
</gene>
<evidence type="ECO:0000313" key="2">
    <source>
        <dbReference type="EMBL" id="VAW87599.1"/>
    </source>
</evidence>
<organism evidence="2">
    <name type="scientific">hydrothermal vent metagenome</name>
    <dbReference type="NCBI Taxonomy" id="652676"/>
    <lineage>
        <taxon>unclassified sequences</taxon>
        <taxon>metagenomes</taxon>
        <taxon>ecological metagenomes</taxon>
    </lineage>
</organism>
<dbReference type="EMBL" id="UOFO01000127">
    <property type="protein sequence ID" value="VAW87599.1"/>
    <property type="molecule type" value="Genomic_DNA"/>
</dbReference>
<dbReference type="InterPro" id="IPR008863">
    <property type="entry name" value="Toxic_anion-R_TelA"/>
</dbReference>
<accession>A0A3B0ZN96</accession>
<dbReference type="PANTHER" id="PTHR38432">
    <property type="entry name" value="TELA-LIKE PROTEIN SAOUHSC_01408"/>
    <property type="match status" value="1"/>
</dbReference>
<reference evidence="2" key="1">
    <citation type="submission" date="2018-06" db="EMBL/GenBank/DDBJ databases">
        <authorList>
            <person name="Zhirakovskaya E."/>
        </authorList>
    </citation>
    <scope>NUCLEOTIDE SEQUENCE</scope>
</reference>
<keyword evidence="1" id="KW-0175">Coiled coil</keyword>